<dbReference type="InterPro" id="IPR036922">
    <property type="entry name" value="Rieske_2Fe-2S_sf"/>
</dbReference>
<dbReference type="Gene3D" id="3.90.380.10">
    <property type="entry name" value="Naphthalene 1,2-dioxygenase Alpha Subunit, Chain A, domain 1"/>
    <property type="match status" value="1"/>
</dbReference>
<evidence type="ECO:0000256" key="1">
    <source>
        <dbReference type="ARBA" id="ARBA00022714"/>
    </source>
</evidence>
<dbReference type="InterPro" id="IPR017941">
    <property type="entry name" value="Rieske_2Fe-2S"/>
</dbReference>
<dbReference type="PROSITE" id="PS51296">
    <property type="entry name" value="RIESKE"/>
    <property type="match status" value="1"/>
</dbReference>
<dbReference type="GO" id="GO:0046872">
    <property type="term" value="F:metal ion binding"/>
    <property type="evidence" value="ECO:0007669"/>
    <property type="project" value="UniProtKB-KW"/>
</dbReference>
<evidence type="ECO:0000313" key="7">
    <source>
        <dbReference type="EMBL" id="SVC68130.1"/>
    </source>
</evidence>
<gene>
    <name evidence="7" type="ORF">METZ01_LOCUS320984</name>
</gene>
<reference evidence="7" key="1">
    <citation type="submission" date="2018-05" db="EMBL/GenBank/DDBJ databases">
        <authorList>
            <person name="Lanie J.A."/>
            <person name="Ng W.-L."/>
            <person name="Kazmierczak K.M."/>
            <person name="Andrzejewski T.M."/>
            <person name="Davidsen T.M."/>
            <person name="Wayne K.J."/>
            <person name="Tettelin H."/>
            <person name="Glass J.I."/>
            <person name="Rusch D."/>
            <person name="Podicherti R."/>
            <person name="Tsui H.-C.T."/>
            <person name="Winkler M.E."/>
        </authorList>
    </citation>
    <scope>NUCLEOTIDE SEQUENCE</scope>
</reference>
<dbReference type="PANTHER" id="PTHR43756:SF5">
    <property type="entry name" value="CHOLINE MONOOXYGENASE, CHLOROPLASTIC"/>
    <property type="match status" value="1"/>
</dbReference>
<dbReference type="AlphaFoldDB" id="A0A382P5L8"/>
<keyword evidence="2" id="KW-0479">Metal-binding</keyword>
<dbReference type="Pfam" id="PF00355">
    <property type="entry name" value="Rieske"/>
    <property type="match status" value="1"/>
</dbReference>
<dbReference type="PRINTS" id="PR00090">
    <property type="entry name" value="RNGDIOXGNASE"/>
</dbReference>
<protein>
    <recommendedName>
        <fullName evidence="6">Rieske domain-containing protein</fullName>
    </recommendedName>
</protein>
<organism evidence="7">
    <name type="scientific">marine metagenome</name>
    <dbReference type="NCBI Taxonomy" id="408172"/>
    <lineage>
        <taxon>unclassified sequences</taxon>
        <taxon>metagenomes</taxon>
        <taxon>ecological metagenomes</taxon>
    </lineage>
</organism>
<keyword evidence="3" id="KW-0560">Oxidoreductase</keyword>
<evidence type="ECO:0000256" key="5">
    <source>
        <dbReference type="ARBA" id="ARBA00023014"/>
    </source>
</evidence>
<dbReference type="PANTHER" id="PTHR43756">
    <property type="entry name" value="CHOLINE MONOOXYGENASE, CHLOROPLASTIC"/>
    <property type="match status" value="1"/>
</dbReference>
<feature type="domain" description="Rieske" evidence="6">
    <location>
        <begin position="46"/>
        <end position="110"/>
    </location>
</feature>
<accession>A0A382P5L8</accession>
<dbReference type="InterPro" id="IPR001663">
    <property type="entry name" value="Rng_hydr_dOase-A"/>
</dbReference>
<dbReference type="GO" id="GO:0016491">
    <property type="term" value="F:oxidoreductase activity"/>
    <property type="evidence" value="ECO:0007669"/>
    <property type="project" value="UniProtKB-KW"/>
</dbReference>
<dbReference type="EMBL" id="UINC01104741">
    <property type="protein sequence ID" value="SVC68130.1"/>
    <property type="molecule type" value="Genomic_DNA"/>
</dbReference>
<keyword evidence="1" id="KW-0001">2Fe-2S</keyword>
<feature type="non-terminal residue" evidence="7">
    <location>
        <position position="110"/>
    </location>
</feature>
<evidence type="ECO:0000256" key="4">
    <source>
        <dbReference type="ARBA" id="ARBA00023004"/>
    </source>
</evidence>
<keyword evidence="5" id="KW-0411">Iron-sulfur</keyword>
<sequence length="110" mass="12446">MTDLKGTQLFSAFDENENVKHGLPSAAYTSNDFYELESKLIFAKSWTFVGFAHDLAQVGDITPLEVAGQPLFLVRSSKNKIRAFHNVCRHRNLKLVGEPQNCKNRITCPY</sequence>
<keyword evidence="4" id="KW-0408">Iron</keyword>
<dbReference type="GO" id="GO:0051537">
    <property type="term" value="F:2 iron, 2 sulfur cluster binding"/>
    <property type="evidence" value="ECO:0007669"/>
    <property type="project" value="UniProtKB-KW"/>
</dbReference>
<evidence type="ECO:0000259" key="6">
    <source>
        <dbReference type="PROSITE" id="PS51296"/>
    </source>
</evidence>
<evidence type="ECO:0000256" key="2">
    <source>
        <dbReference type="ARBA" id="ARBA00022723"/>
    </source>
</evidence>
<dbReference type="SUPFAM" id="SSF50022">
    <property type="entry name" value="ISP domain"/>
    <property type="match status" value="1"/>
</dbReference>
<dbReference type="Gene3D" id="2.102.10.10">
    <property type="entry name" value="Rieske [2Fe-2S] iron-sulphur domain"/>
    <property type="match status" value="1"/>
</dbReference>
<proteinExistence type="predicted"/>
<evidence type="ECO:0000256" key="3">
    <source>
        <dbReference type="ARBA" id="ARBA00023002"/>
    </source>
</evidence>
<name>A0A382P5L8_9ZZZZ</name>